<dbReference type="Gene3D" id="3.90.226.10">
    <property type="entry name" value="2-enoyl-CoA Hydratase, Chain A, domain 1"/>
    <property type="match status" value="1"/>
</dbReference>
<evidence type="ECO:0000313" key="8">
    <source>
        <dbReference type="EMBL" id="AEA27915.1"/>
    </source>
</evidence>
<evidence type="ECO:0000256" key="6">
    <source>
        <dbReference type="RuleBase" id="RU003567"/>
    </source>
</evidence>
<dbReference type="PANTHER" id="PTHR10381:SF70">
    <property type="entry name" value="ATP-DEPENDENT CLP PROTEASE PROTEOLYTIC SUBUNIT"/>
    <property type="match status" value="1"/>
</dbReference>
<organism evidence="8 9">
    <name type="scientific">Pseudonocardia dioxanivorans (strain ATCC 55486 / DSM 44775 / JCM 13855 / CB1190)</name>
    <dbReference type="NCBI Taxonomy" id="675635"/>
    <lineage>
        <taxon>Bacteria</taxon>
        <taxon>Bacillati</taxon>
        <taxon>Actinomycetota</taxon>
        <taxon>Actinomycetes</taxon>
        <taxon>Pseudonocardiales</taxon>
        <taxon>Pseudonocardiaceae</taxon>
        <taxon>Pseudonocardia</taxon>
    </lineage>
</organism>
<gene>
    <name evidence="8" type="ordered locus">Psed_5788</name>
</gene>
<dbReference type="NCBIfam" id="NF045542">
    <property type="entry name" value="Clp_rel_HeadMat"/>
    <property type="match status" value="1"/>
</dbReference>
<evidence type="ECO:0000256" key="4">
    <source>
        <dbReference type="ARBA" id="ARBA00022801"/>
    </source>
</evidence>
<keyword evidence="5" id="KW-0720">Serine protease</keyword>
<name>F4D1C7_PSEUX</name>
<dbReference type="AlphaFoldDB" id="F4D1C7"/>
<protein>
    <recommendedName>
        <fullName evidence="6">ATP-dependent Clp protease proteolytic subunit</fullName>
    </recommendedName>
</protein>
<dbReference type="CDD" id="cd07016">
    <property type="entry name" value="S14_ClpP_1"/>
    <property type="match status" value="1"/>
</dbReference>
<evidence type="ECO:0000313" key="9">
    <source>
        <dbReference type="Proteomes" id="UP000007809"/>
    </source>
</evidence>
<evidence type="ECO:0000256" key="2">
    <source>
        <dbReference type="ARBA" id="ARBA00022490"/>
    </source>
</evidence>
<dbReference type="HOGENOM" id="CLU_047809_0_0_11"/>
<evidence type="ECO:0000256" key="7">
    <source>
        <dbReference type="SAM" id="MobiDB-lite"/>
    </source>
</evidence>
<dbReference type="GO" id="GO:0051117">
    <property type="term" value="F:ATPase binding"/>
    <property type="evidence" value="ECO:0007669"/>
    <property type="project" value="TreeGrafter"/>
</dbReference>
<sequence length="433" mass="45563">MTSRPAPRAGDRPPAWYRVGPVVALATAPADEQTEDETAPAEPASTADVYVFDTIGGWWGMTADDFVRDVATLDVDQIVLHLNSPGGDAFEGVAIANVLRAHRARVVVRVDGMAASAASVIAMAGDEVVMGIGSQMMVHDASGYTWGNAAEIEAFLRRLNATSDSLAGTYAARAGGTVAEWRAVMQAETWYTPEEAVAAGLADRVATADETGTAEGEQITPGASSSSWWDMWDSLRDQSRFDLTAFTYAGREHAPAPAMPGRQTPAASAAGNRTNHEERGGDVAFSDEQLTTMRQRLGLAADADEATITAAFEEALDERAEPSTTLPEGVVTIEAATLAELRAAARRGDEARSQQERDARVALVEAAIRDGRIAPARREHWLSALAADAGAAETLAGLEKGLIPVDNEIGHSGVGPSDSDADSLYATVFGPEA</sequence>
<dbReference type="Proteomes" id="UP000007809">
    <property type="component" value="Chromosome"/>
</dbReference>
<feature type="region of interest" description="Disordered" evidence="7">
    <location>
        <begin position="252"/>
        <end position="280"/>
    </location>
</feature>
<dbReference type="RefSeq" id="WP_013677814.1">
    <property type="nucleotide sequence ID" value="NC_015312.1"/>
</dbReference>
<dbReference type="InterPro" id="IPR001907">
    <property type="entry name" value="ClpP"/>
</dbReference>
<keyword evidence="3" id="KW-0645">Protease</keyword>
<evidence type="ECO:0000256" key="5">
    <source>
        <dbReference type="ARBA" id="ARBA00022825"/>
    </source>
</evidence>
<dbReference type="KEGG" id="pdx:Psed_5788"/>
<dbReference type="InterPro" id="IPR023562">
    <property type="entry name" value="ClpP/TepA"/>
</dbReference>
<dbReference type="InterPro" id="IPR029045">
    <property type="entry name" value="ClpP/crotonase-like_dom_sf"/>
</dbReference>
<reference evidence="8 9" key="1">
    <citation type="journal article" date="2011" name="J. Bacteriol.">
        <title>Genome sequence of the 1,4-dioxane-degrading Pseudonocardia dioxanivorans strain CB1190.</title>
        <authorList>
            <person name="Sales C.M."/>
            <person name="Mahendra S."/>
            <person name="Grostern A."/>
            <person name="Parales R.E."/>
            <person name="Goodwin L.A."/>
            <person name="Woyke T."/>
            <person name="Nolan M."/>
            <person name="Lapidus A."/>
            <person name="Chertkov O."/>
            <person name="Ovchinnikova G."/>
            <person name="Sczyrba A."/>
            <person name="Alvarez-Cohen L."/>
        </authorList>
    </citation>
    <scope>NUCLEOTIDE SEQUENCE [LARGE SCALE GENOMIC DNA]</scope>
    <source>
        <strain evidence="9">ATCC 55486 / DSM 44775 / JCM 13855 / CB1190</strain>
    </source>
</reference>
<dbReference type="eggNOG" id="COG0740">
    <property type="taxonomic scope" value="Bacteria"/>
</dbReference>
<accession>F4D1C7</accession>
<dbReference type="GO" id="GO:0006515">
    <property type="term" value="P:protein quality control for misfolded or incompletely synthesized proteins"/>
    <property type="evidence" value="ECO:0007669"/>
    <property type="project" value="TreeGrafter"/>
</dbReference>
<dbReference type="GO" id="GO:0009368">
    <property type="term" value="C:endopeptidase Clp complex"/>
    <property type="evidence" value="ECO:0007669"/>
    <property type="project" value="TreeGrafter"/>
</dbReference>
<dbReference type="GO" id="GO:0004176">
    <property type="term" value="F:ATP-dependent peptidase activity"/>
    <property type="evidence" value="ECO:0007669"/>
    <property type="project" value="InterPro"/>
</dbReference>
<keyword evidence="9" id="KW-1185">Reference proteome</keyword>
<dbReference type="SUPFAM" id="SSF52096">
    <property type="entry name" value="ClpP/crotonase"/>
    <property type="match status" value="1"/>
</dbReference>
<dbReference type="EMBL" id="CP002593">
    <property type="protein sequence ID" value="AEA27915.1"/>
    <property type="molecule type" value="Genomic_DNA"/>
</dbReference>
<dbReference type="STRING" id="675635.Psed_5788"/>
<keyword evidence="4" id="KW-0378">Hydrolase</keyword>
<evidence type="ECO:0000256" key="1">
    <source>
        <dbReference type="ARBA" id="ARBA00007039"/>
    </source>
</evidence>
<dbReference type="OrthoDB" id="9806592at2"/>
<keyword evidence="2" id="KW-0963">Cytoplasm</keyword>
<dbReference type="Pfam" id="PF00574">
    <property type="entry name" value="CLP_protease"/>
    <property type="match status" value="1"/>
</dbReference>
<proteinExistence type="inferred from homology"/>
<comment type="similarity">
    <text evidence="1 6">Belongs to the peptidase S14 family.</text>
</comment>
<evidence type="ECO:0000256" key="3">
    <source>
        <dbReference type="ARBA" id="ARBA00022670"/>
    </source>
</evidence>
<dbReference type="GO" id="GO:0004252">
    <property type="term" value="F:serine-type endopeptidase activity"/>
    <property type="evidence" value="ECO:0007669"/>
    <property type="project" value="InterPro"/>
</dbReference>
<dbReference type="PRINTS" id="PR00127">
    <property type="entry name" value="CLPPROTEASEP"/>
</dbReference>
<dbReference type="PANTHER" id="PTHR10381">
    <property type="entry name" value="ATP-DEPENDENT CLP PROTEASE PROTEOLYTIC SUBUNIT"/>
    <property type="match status" value="1"/>
</dbReference>